<keyword evidence="1" id="KW-0732">Signal</keyword>
<sequence>MGSRLWIVLTGLGWSAAACTPLVAGPSYTMDVRLHDGKPVRCAINQPLVPPNPPGPALTTRERNEAEVLALQPMRLEVGPRAPYPTPYTAPDVQCFALGGQG</sequence>
<name>A0ABT1AS82_9RALS</name>
<comment type="caution">
    <text evidence="2">The sequence shown here is derived from an EMBL/GenBank/DDBJ whole genome shotgun (WGS) entry which is preliminary data.</text>
</comment>
<dbReference type="RefSeq" id="WP_252684055.1">
    <property type="nucleotide sequence ID" value="NZ_JAMXHT010000009.1"/>
</dbReference>
<evidence type="ECO:0000256" key="1">
    <source>
        <dbReference type="SAM" id="SignalP"/>
    </source>
</evidence>
<protein>
    <recommendedName>
        <fullName evidence="4">Lipoprotein</fullName>
    </recommendedName>
</protein>
<dbReference type="PROSITE" id="PS51257">
    <property type="entry name" value="PROKAR_LIPOPROTEIN"/>
    <property type="match status" value="1"/>
</dbReference>
<reference evidence="2" key="1">
    <citation type="submission" date="2022-06" db="EMBL/GenBank/DDBJ databases">
        <authorList>
            <person name="Lu C.-H."/>
        </authorList>
    </citation>
    <scope>NUCLEOTIDE SEQUENCE</scope>
    <source>
        <strain evidence="2">21MJYT02-11</strain>
    </source>
</reference>
<evidence type="ECO:0000313" key="2">
    <source>
        <dbReference type="EMBL" id="MCO5401064.1"/>
    </source>
</evidence>
<keyword evidence="3" id="KW-1185">Reference proteome</keyword>
<reference evidence="2" key="2">
    <citation type="journal article" date="2023" name="Front. Microbiol.">
        <title>Ralstonia chuxiongensis sp. nov., Ralstonia mojiangensis sp. nov., and Ralstonia soli sp. nov., isolated from tobacco fields, are three novel species in the family Burkholderiaceae.</title>
        <authorList>
            <person name="Lu C.H."/>
            <person name="Zhang Y.Y."/>
            <person name="Jiang N."/>
            <person name="Chen W."/>
            <person name="Shao X."/>
            <person name="Zhao Z.M."/>
            <person name="Lu W.L."/>
            <person name="Hu X."/>
            <person name="Xi Y.X."/>
            <person name="Zou S.Y."/>
            <person name="Wei Q.J."/>
            <person name="Lin Z.L."/>
            <person name="Gong L."/>
            <person name="Gai X.T."/>
            <person name="Zhang L.Q."/>
            <person name="Li J.Y."/>
            <person name="Jin Y."/>
            <person name="Xia Z.Y."/>
        </authorList>
    </citation>
    <scope>NUCLEOTIDE SEQUENCE</scope>
    <source>
        <strain evidence="2">21MJYT02-11</strain>
    </source>
</reference>
<accession>A0ABT1AS82</accession>
<evidence type="ECO:0000313" key="3">
    <source>
        <dbReference type="Proteomes" id="UP001162811"/>
    </source>
</evidence>
<evidence type="ECO:0008006" key="4">
    <source>
        <dbReference type="Google" id="ProtNLM"/>
    </source>
</evidence>
<feature type="chain" id="PRO_5045957872" description="Lipoprotein" evidence="1">
    <location>
        <begin position="25"/>
        <end position="102"/>
    </location>
</feature>
<organism evidence="2 3">
    <name type="scientific">Ralstonia soli</name>
    <dbReference type="NCBI Taxonomy" id="2953896"/>
    <lineage>
        <taxon>Bacteria</taxon>
        <taxon>Pseudomonadati</taxon>
        <taxon>Pseudomonadota</taxon>
        <taxon>Betaproteobacteria</taxon>
        <taxon>Burkholderiales</taxon>
        <taxon>Burkholderiaceae</taxon>
        <taxon>Ralstonia</taxon>
    </lineage>
</organism>
<feature type="signal peptide" evidence="1">
    <location>
        <begin position="1"/>
        <end position="24"/>
    </location>
</feature>
<gene>
    <name evidence="2" type="ORF">NG900_22920</name>
</gene>
<dbReference type="EMBL" id="JAMXHT010000009">
    <property type="protein sequence ID" value="MCO5401064.1"/>
    <property type="molecule type" value="Genomic_DNA"/>
</dbReference>
<dbReference type="Proteomes" id="UP001162811">
    <property type="component" value="Unassembled WGS sequence"/>
</dbReference>
<proteinExistence type="predicted"/>